<keyword evidence="1" id="KW-0963">Cytoplasm</keyword>
<evidence type="ECO:0000313" key="7">
    <source>
        <dbReference type="Proteomes" id="UP000069912"/>
    </source>
</evidence>
<dbReference type="RefSeq" id="WP_067973468.1">
    <property type="nucleotide sequence ID" value="NZ_CAJHKM010000005.1"/>
</dbReference>
<dbReference type="EMBL" id="CP014160">
    <property type="protein sequence ID" value="AMB93958.1"/>
    <property type="molecule type" value="Genomic_DNA"/>
</dbReference>
<evidence type="ECO:0000256" key="3">
    <source>
        <dbReference type="ARBA" id="ARBA00023159"/>
    </source>
</evidence>
<dbReference type="Gene3D" id="3.40.50.2300">
    <property type="match status" value="1"/>
</dbReference>
<protein>
    <submittedName>
        <fullName evidence="6">DNA-binding response regulator</fullName>
    </submittedName>
</protein>
<feature type="domain" description="HTH LytTR-type" evidence="4">
    <location>
        <begin position="144"/>
        <end position="244"/>
    </location>
</feature>
<dbReference type="SUPFAM" id="SSF52172">
    <property type="entry name" value="CheY-like"/>
    <property type="match status" value="1"/>
</dbReference>
<dbReference type="GO" id="GO:0003677">
    <property type="term" value="F:DNA binding"/>
    <property type="evidence" value="ECO:0007669"/>
    <property type="project" value="UniProtKB-KW"/>
</dbReference>
<dbReference type="OrthoDB" id="9809318at2"/>
<dbReference type="Proteomes" id="UP000234239">
    <property type="component" value="Unassembled WGS sequence"/>
</dbReference>
<keyword evidence="6" id="KW-0238">DNA-binding</keyword>
<keyword evidence="7" id="KW-1185">Reference proteome</keyword>
<dbReference type="EMBL" id="PKGY01000004">
    <property type="protein sequence ID" value="PKZ21092.1"/>
    <property type="molecule type" value="Genomic_DNA"/>
</dbReference>
<reference evidence="5 7" key="1">
    <citation type="journal article" date="2016" name="Genome Announc.">
        <title>Complete Genome Sequences of Aerococcus christensenii CCUG 28831T, Aerococcus sanguinicola CCUG 43001T, Aerococcus urinae CCUG 36881T, Aerococcus urinaeequi CCUG 28094T, Aerococcus urinaehominis CCUG 42038 BT, and Aerococcus viridans CCUG 4311T.</title>
        <authorList>
            <person name="Carkaci D."/>
            <person name="Dargis R."/>
            <person name="Nielsen X.C."/>
            <person name="Skovgaard O."/>
            <person name="Fuursted K."/>
            <person name="Christensen J.J."/>
        </authorList>
    </citation>
    <scope>NUCLEOTIDE SEQUENCE [LARGE SCALE GENOMIC DNA]</scope>
    <source>
        <strain evidence="5 7">CCUG43001</strain>
    </source>
</reference>
<dbReference type="Gene3D" id="2.40.50.1020">
    <property type="entry name" value="LytTr DNA-binding domain"/>
    <property type="match status" value="1"/>
</dbReference>
<sequence>MHPVYLLEDNPSQLQAITGIIEDYILFHDASFYLAKASSDPQAIVAAFPDQPSQPGLYFLDIEIEGQAEGLALAQEIKHLDPFGRIAFITAHPSYAPLTLKHHLEPLAYIHKEDFDSLRQEIIICFELFYQRLYPGQETKTPNIQIKSGSQTYLVDPKDLFSIQTTQKPHILEFTTRSSTLQSYGALKDFDQLPGFFRLSQSALVNLDLVDQVAPLKRRVTLSNGQVFSFSRKYRASLNQALAERKARSDQKDN</sequence>
<evidence type="ECO:0000256" key="1">
    <source>
        <dbReference type="ARBA" id="ARBA00022490"/>
    </source>
</evidence>
<keyword evidence="3" id="KW-0010">Activator</keyword>
<dbReference type="PANTHER" id="PTHR37299:SF3">
    <property type="entry name" value="STAGE 0 SPORULATION PROTEIN A HOMOLOG"/>
    <property type="match status" value="1"/>
</dbReference>
<evidence type="ECO:0000313" key="5">
    <source>
        <dbReference type="EMBL" id="AMB93958.1"/>
    </source>
</evidence>
<evidence type="ECO:0000313" key="6">
    <source>
        <dbReference type="EMBL" id="PKZ21092.1"/>
    </source>
</evidence>
<dbReference type="AlphaFoldDB" id="A0A0X8FB56"/>
<dbReference type="Pfam" id="PF04397">
    <property type="entry name" value="LytTR"/>
    <property type="match status" value="1"/>
</dbReference>
<dbReference type="InterPro" id="IPR007492">
    <property type="entry name" value="LytTR_DNA-bd_dom"/>
</dbReference>
<dbReference type="PANTHER" id="PTHR37299">
    <property type="entry name" value="TRANSCRIPTIONAL REGULATOR-RELATED"/>
    <property type="match status" value="1"/>
</dbReference>
<dbReference type="PROSITE" id="PS50930">
    <property type="entry name" value="HTH_LYTTR"/>
    <property type="match status" value="1"/>
</dbReference>
<dbReference type="GeneID" id="92903209"/>
<reference evidence="6 8" key="3">
    <citation type="submission" date="2017-12" db="EMBL/GenBank/DDBJ databases">
        <title>Phylogenetic diversity of female urinary microbiome.</title>
        <authorList>
            <person name="Thomas-White K."/>
            <person name="Wolfe A.J."/>
        </authorList>
    </citation>
    <scope>NUCLEOTIDE SEQUENCE [LARGE SCALE GENOMIC DNA]</scope>
    <source>
        <strain evidence="6 8">UMB0139</strain>
    </source>
</reference>
<dbReference type="InterPro" id="IPR011006">
    <property type="entry name" value="CheY-like_superfamily"/>
</dbReference>
<dbReference type="Proteomes" id="UP000069912">
    <property type="component" value="Chromosome"/>
</dbReference>
<keyword evidence="2" id="KW-0902">Two-component regulatory system</keyword>
<accession>A0A0X8FB56</accession>
<evidence type="ECO:0000256" key="2">
    <source>
        <dbReference type="ARBA" id="ARBA00023012"/>
    </source>
</evidence>
<proteinExistence type="predicted"/>
<dbReference type="InterPro" id="IPR046947">
    <property type="entry name" value="LytR-like"/>
</dbReference>
<organism evidence="5 7">
    <name type="scientific">Aerococcus sanguinicola</name>
    <dbReference type="NCBI Taxonomy" id="119206"/>
    <lineage>
        <taxon>Bacteria</taxon>
        <taxon>Bacillati</taxon>
        <taxon>Bacillota</taxon>
        <taxon>Bacilli</taxon>
        <taxon>Lactobacillales</taxon>
        <taxon>Aerococcaceae</taxon>
        <taxon>Aerococcus</taxon>
    </lineage>
</organism>
<evidence type="ECO:0000313" key="8">
    <source>
        <dbReference type="Proteomes" id="UP000234239"/>
    </source>
</evidence>
<dbReference type="GO" id="GO:0000156">
    <property type="term" value="F:phosphorelay response regulator activity"/>
    <property type="evidence" value="ECO:0007669"/>
    <property type="project" value="InterPro"/>
</dbReference>
<evidence type="ECO:0000259" key="4">
    <source>
        <dbReference type="PROSITE" id="PS50930"/>
    </source>
</evidence>
<reference evidence="7" key="2">
    <citation type="submission" date="2016-01" db="EMBL/GenBank/DDBJ databases">
        <title>Six Aerococcus type strain genome sequencing and assembly using PacBio and Illumina Hiseq.</title>
        <authorList>
            <person name="Carkaci D."/>
            <person name="Dargis R."/>
            <person name="Nielsen X.C."/>
            <person name="Skovgaard O."/>
            <person name="Fuursted K."/>
            <person name="Christensen J.J."/>
        </authorList>
    </citation>
    <scope>NUCLEOTIDE SEQUENCE [LARGE SCALE GENOMIC DNA]</scope>
    <source>
        <strain evidence="7">CCUG43001</strain>
    </source>
</reference>
<gene>
    <name evidence="5" type="ORF">AWM72_03875</name>
    <name evidence="6" type="ORF">CYJ28_07860</name>
</gene>
<name>A0A0X8FB56_9LACT</name>
<dbReference type="KEGG" id="asan:AWM72_03875"/>
<dbReference type="SMART" id="SM00850">
    <property type="entry name" value="LytTR"/>
    <property type="match status" value="1"/>
</dbReference>